<protein>
    <submittedName>
        <fullName evidence="6">2-aminoethanethiol dioxygenase</fullName>
    </submittedName>
</protein>
<evidence type="ECO:0000313" key="6">
    <source>
        <dbReference type="WBParaSite" id="Hba_02483"/>
    </source>
</evidence>
<proteinExistence type="predicted"/>
<evidence type="ECO:0000313" key="5">
    <source>
        <dbReference type="Proteomes" id="UP000095283"/>
    </source>
</evidence>
<dbReference type="AlphaFoldDB" id="A0A1I7WCR1"/>
<evidence type="ECO:0000256" key="4">
    <source>
        <dbReference type="SAM" id="Phobius"/>
    </source>
</evidence>
<evidence type="ECO:0000256" key="1">
    <source>
        <dbReference type="ARBA" id="ARBA00022723"/>
    </source>
</evidence>
<dbReference type="GO" id="GO:0016702">
    <property type="term" value="F:oxidoreductase activity, acting on single donors with incorporation of molecular oxygen, incorporation of two atoms of oxygen"/>
    <property type="evidence" value="ECO:0007669"/>
    <property type="project" value="InterPro"/>
</dbReference>
<keyword evidence="5" id="KW-1185">Reference proteome</keyword>
<evidence type="ECO:0000256" key="2">
    <source>
        <dbReference type="ARBA" id="ARBA00023002"/>
    </source>
</evidence>
<keyword evidence="4" id="KW-0812">Transmembrane</keyword>
<name>A0A1I7WCR1_HETBA</name>
<keyword evidence="4" id="KW-0472">Membrane</keyword>
<dbReference type="InterPro" id="IPR012864">
    <property type="entry name" value="PCO/ADO"/>
</dbReference>
<dbReference type="InterPro" id="IPR011051">
    <property type="entry name" value="RmlC_Cupin_sf"/>
</dbReference>
<sequence length="228" mass="26153">MDRKALRFILGRLVKAGQRVCRGDSATINEVSSLVSTVTENMIGNLPPVELCTLQAAPVLYTAVFESSIIHASIFGFSRAHEVIPLHDHPQMHGFIKVLRGSLKVTSFSFLDHSGKHWSGQNKVRFEEERVVTSKDGCIHLQPFKGLRPFYFFIEDIIYCFFLLDIIIFRDILLLVIFASFGKFHVLSSTFAIVYRMTHLKNYDSNTLNYKVCYRNISEVEAFKDYLF</sequence>
<dbReference type="Gene3D" id="2.60.120.10">
    <property type="entry name" value="Jelly Rolls"/>
    <property type="match status" value="1"/>
</dbReference>
<keyword evidence="1" id="KW-0479">Metal-binding</keyword>
<evidence type="ECO:0000256" key="3">
    <source>
        <dbReference type="ARBA" id="ARBA00023004"/>
    </source>
</evidence>
<accession>A0A1I7WCR1</accession>
<dbReference type="InterPro" id="IPR014710">
    <property type="entry name" value="RmlC-like_jellyroll"/>
</dbReference>
<keyword evidence="2" id="KW-0560">Oxidoreductase</keyword>
<dbReference type="Pfam" id="PF07847">
    <property type="entry name" value="PCO_ADO"/>
    <property type="match status" value="1"/>
</dbReference>
<organism evidence="5 6">
    <name type="scientific">Heterorhabditis bacteriophora</name>
    <name type="common">Entomopathogenic nematode worm</name>
    <dbReference type="NCBI Taxonomy" id="37862"/>
    <lineage>
        <taxon>Eukaryota</taxon>
        <taxon>Metazoa</taxon>
        <taxon>Ecdysozoa</taxon>
        <taxon>Nematoda</taxon>
        <taxon>Chromadorea</taxon>
        <taxon>Rhabditida</taxon>
        <taxon>Rhabditina</taxon>
        <taxon>Rhabditomorpha</taxon>
        <taxon>Strongyloidea</taxon>
        <taxon>Heterorhabditidae</taxon>
        <taxon>Heterorhabditis</taxon>
    </lineage>
</organism>
<feature type="transmembrane region" description="Helical" evidence="4">
    <location>
        <begin position="150"/>
        <end position="169"/>
    </location>
</feature>
<dbReference type="GO" id="GO:0046872">
    <property type="term" value="F:metal ion binding"/>
    <property type="evidence" value="ECO:0007669"/>
    <property type="project" value="UniProtKB-KW"/>
</dbReference>
<dbReference type="SUPFAM" id="SSF51182">
    <property type="entry name" value="RmlC-like cupins"/>
    <property type="match status" value="1"/>
</dbReference>
<reference evidence="6" key="1">
    <citation type="submission" date="2016-11" db="UniProtKB">
        <authorList>
            <consortium name="WormBaseParasite"/>
        </authorList>
    </citation>
    <scope>IDENTIFICATION</scope>
</reference>
<feature type="transmembrane region" description="Helical" evidence="4">
    <location>
        <begin position="175"/>
        <end position="195"/>
    </location>
</feature>
<dbReference type="WBParaSite" id="Hba_02483">
    <property type="protein sequence ID" value="Hba_02483"/>
    <property type="gene ID" value="Hba_02483"/>
</dbReference>
<keyword evidence="4" id="KW-1133">Transmembrane helix</keyword>
<dbReference type="Proteomes" id="UP000095283">
    <property type="component" value="Unplaced"/>
</dbReference>
<keyword evidence="3" id="KW-0408">Iron</keyword>